<protein>
    <submittedName>
        <fullName evidence="2">Uncharacterized protein</fullName>
    </submittedName>
</protein>
<name>A0AAD6SGG2_9AGAR</name>
<feature type="region of interest" description="Disordered" evidence="1">
    <location>
        <begin position="78"/>
        <end position="132"/>
    </location>
</feature>
<comment type="caution">
    <text evidence="2">The sequence shown here is derived from an EMBL/GenBank/DDBJ whole genome shotgun (WGS) entry which is preliminary data.</text>
</comment>
<evidence type="ECO:0000256" key="1">
    <source>
        <dbReference type="SAM" id="MobiDB-lite"/>
    </source>
</evidence>
<evidence type="ECO:0000313" key="3">
    <source>
        <dbReference type="Proteomes" id="UP001218188"/>
    </source>
</evidence>
<dbReference type="Proteomes" id="UP001218188">
    <property type="component" value="Unassembled WGS sequence"/>
</dbReference>
<accession>A0AAD6SGG2</accession>
<dbReference type="EMBL" id="JARJCM010000150">
    <property type="protein sequence ID" value="KAJ7025630.1"/>
    <property type="molecule type" value="Genomic_DNA"/>
</dbReference>
<sequence>MCHMCDNIKPPASLKGPSSSCVAIKLPKSWERARLSIEVPELILKGAPHCSRTTYITAQIFLTGEGLLRRVINDAKLEPPAPANQTRTKLPLGSRAVPVTTYNSPDVDPKDKRQNAKRKAHKLPRSRRRRPVREDAEVTAFYRQMLRVRVNPRSKELGGERSPAASTFEAPDILAGELSTPDLELELGLILTEKILSFSCLFTALLEHPSIQPVNSATVLKYAMESPAATDSLNFHVPRWTEIQLGELANPWFVNLLVGVESSDEVLIEFSSLTELQHRLPIWNL</sequence>
<feature type="compositionally biased region" description="Basic residues" evidence="1">
    <location>
        <begin position="115"/>
        <end position="131"/>
    </location>
</feature>
<dbReference type="AlphaFoldDB" id="A0AAD6SGG2"/>
<keyword evidence="3" id="KW-1185">Reference proteome</keyword>
<organism evidence="2 3">
    <name type="scientific">Mycena alexandri</name>
    <dbReference type="NCBI Taxonomy" id="1745969"/>
    <lineage>
        <taxon>Eukaryota</taxon>
        <taxon>Fungi</taxon>
        <taxon>Dikarya</taxon>
        <taxon>Basidiomycota</taxon>
        <taxon>Agaricomycotina</taxon>
        <taxon>Agaricomycetes</taxon>
        <taxon>Agaricomycetidae</taxon>
        <taxon>Agaricales</taxon>
        <taxon>Marasmiineae</taxon>
        <taxon>Mycenaceae</taxon>
        <taxon>Mycena</taxon>
    </lineage>
</organism>
<proteinExistence type="predicted"/>
<reference evidence="2" key="1">
    <citation type="submission" date="2023-03" db="EMBL/GenBank/DDBJ databases">
        <title>Massive genome expansion in bonnet fungi (Mycena s.s.) driven by repeated elements and novel gene families across ecological guilds.</title>
        <authorList>
            <consortium name="Lawrence Berkeley National Laboratory"/>
            <person name="Harder C.B."/>
            <person name="Miyauchi S."/>
            <person name="Viragh M."/>
            <person name="Kuo A."/>
            <person name="Thoen E."/>
            <person name="Andreopoulos B."/>
            <person name="Lu D."/>
            <person name="Skrede I."/>
            <person name="Drula E."/>
            <person name="Henrissat B."/>
            <person name="Morin E."/>
            <person name="Kohler A."/>
            <person name="Barry K."/>
            <person name="LaButti K."/>
            <person name="Morin E."/>
            <person name="Salamov A."/>
            <person name="Lipzen A."/>
            <person name="Mereny Z."/>
            <person name="Hegedus B."/>
            <person name="Baldrian P."/>
            <person name="Stursova M."/>
            <person name="Weitz H."/>
            <person name="Taylor A."/>
            <person name="Grigoriev I.V."/>
            <person name="Nagy L.G."/>
            <person name="Martin F."/>
            <person name="Kauserud H."/>
        </authorList>
    </citation>
    <scope>NUCLEOTIDE SEQUENCE</scope>
    <source>
        <strain evidence="2">CBHHK200</strain>
    </source>
</reference>
<evidence type="ECO:0000313" key="2">
    <source>
        <dbReference type="EMBL" id="KAJ7025630.1"/>
    </source>
</evidence>
<gene>
    <name evidence="2" type="ORF">C8F04DRAFT_1191209</name>
</gene>